<keyword evidence="5" id="KW-1185">Reference proteome</keyword>
<dbReference type="AlphaFoldDB" id="A0AAE9Y3L0"/>
<dbReference type="KEGG" id="ima:PO878_15310"/>
<feature type="region of interest" description="Disordered" evidence="1">
    <location>
        <begin position="1"/>
        <end position="22"/>
    </location>
</feature>
<gene>
    <name evidence="4" type="ORF">PO878_15310</name>
</gene>
<dbReference type="PANTHER" id="PTHR42870">
    <property type="entry name" value="ACETYL-COA C-ACETYLTRANSFERASE"/>
    <property type="match status" value="1"/>
</dbReference>
<name>A0AAE9Y3L0_9ACTN</name>
<dbReference type="RefSeq" id="WP_272735396.1">
    <property type="nucleotide sequence ID" value="NZ_CP116942.1"/>
</dbReference>
<feature type="domain" description="Thiolase N-terminal" evidence="2">
    <location>
        <begin position="7"/>
        <end position="185"/>
    </location>
</feature>
<dbReference type="Gene3D" id="3.40.47.10">
    <property type="match status" value="1"/>
</dbReference>
<dbReference type="Pfam" id="PF22691">
    <property type="entry name" value="Thiolase_C_1"/>
    <property type="match status" value="1"/>
</dbReference>
<evidence type="ECO:0000256" key="1">
    <source>
        <dbReference type="SAM" id="MobiDB-lite"/>
    </source>
</evidence>
<proteinExistence type="predicted"/>
<dbReference type="Proteomes" id="UP001216390">
    <property type="component" value="Chromosome"/>
</dbReference>
<dbReference type="SUPFAM" id="SSF53901">
    <property type="entry name" value="Thiolase-like"/>
    <property type="match status" value="1"/>
</dbReference>
<protein>
    <submittedName>
        <fullName evidence="4">Thiolase family protein</fullName>
    </submittedName>
</protein>
<dbReference type="CDD" id="cd00829">
    <property type="entry name" value="SCP-x_thiolase"/>
    <property type="match status" value="1"/>
</dbReference>
<feature type="domain" description="Thiolase C-terminal" evidence="3">
    <location>
        <begin position="247"/>
        <end position="367"/>
    </location>
</feature>
<organism evidence="4 5">
    <name type="scientific">Iamia majanohamensis</name>
    <dbReference type="NCBI Taxonomy" id="467976"/>
    <lineage>
        <taxon>Bacteria</taxon>
        <taxon>Bacillati</taxon>
        <taxon>Actinomycetota</taxon>
        <taxon>Acidimicrobiia</taxon>
        <taxon>Acidimicrobiales</taxon>
        <taxon>Iamiaceae</taxon>
        <taxon>Iamia</taxon>
    </lineage>
</organism>
<accession>A0AAE9Y3L0</accession>
<dbReference type="EMBL" id="CP116942">
    <property type="protein sequence ID" value="WCO65870.1"/>
    <property type="molecule type" value="Genomic_DNA"/>
</dbReference>
<evidence type="ECO:0000259" key="2">
    <source>
        <dbReference type="Pfam" id="PF00108"/>
    </source>
</evidence>
<evidence type="ECO:0000259" key="3">
    <source>
        <dbReference type="Pfam" id="PF22691"/>
    </source>
</evidence>
<dbReference type="InterPro" id="IPR002155">
    <property type="entry name" value="Thiolase"/>
</dbReference>
<dbReference type="PIRSF" id="PIRSF000429">
    <property type="entry name" value="Ac-CoA_Ac_transf"/>
    <property type="match status" value="1"/>
</dbReference>
<dbReference type="Pfam" id="PF00108">
    <property type="entry name" value="Thiolase_N"/>
    <property type="match status" value="1"/>
</dbReference>
<sequence length="381" mass="38673">MARPVRIRGAAQTEMGGRAAPAQDLARTAAQGALDDADLRARDLALVVFTNALGGDLDQEMVRGQSWLRPLGLDGVPVINVENACAGGVSALAVAQRAAEAGPVLVVGAETMWHAARAEVAPRLVQGVAAADRPALVEAADGGAPLMEQNGRRAAELLAEGLATIEHLAAVVVKSSRLAAANPRAARRTALTAEQVRAARVVTGPLTRPMCCSYTDGAAAVVLDRAPGGPALRTVQLTSGDGARTWFSRFRALAQRTWEAAGIDPADLDLVELHDVTAAEELASLEALGLFAPGRAGPATLAGATDVGGAGPTVNPSGGLLGRGHPLAATGLAQVVEVVDQVRGRCGDRQVADPAVGATVNMGGIVGGEPALVGMTVITRT</sequence>
<dbReference type="InterPro" id="IPR016039">
    <property type="entry name" value="Thiolase-like"/>
</dbReference>
<dbReference type="PANTHER" id="PTHR42870:SF1">
    <property type="entry name" value="NON-SPECIFIC LIPID-TRANSFER PROTEIN-LIKE 2"/>
    <property type="match status" value="1"/>
</dbReference>
<evidence type="ECO:0000313" key="5">
    <source>
        <dbReference type="Proteomes" id="UP001216390"/>
    </source>
</evidence>
<dbReference type="GO" id="GO:0016747">
    <property type="term" value="F:acyltransferase activity, transferring groups other than amino-acyl groups"/>
    <property type="evidence" value="ECO:0007669"/>
    <property type="project" value="InterPro"/>
</dbReference>
<dbReference type="InterPro" id="IPR020616">
    <property type="entry name" value="Thiolase_N"/>
</dbReference>
<evidence type="ECO:0000313" key="4">
    <source>
        <dbReference type="EMBL" id="WCO65870.1"/>
    </source>
</evidence>
<reference evidence="4" key="1">
    <citation type="submission" date="2023-01" db="EMBL/GenBank/DDBJ databases">
        <title>The diversity of Class Acidimicrobiia in South China Sea sediment environments and the proposal of Iamia marina sp. nov., a novel species of the genus Iamia.</title>
        <authorList>
            <person name="He Y."/>
            <person name="Tian X."/>
        </authorList>
    </citation>
    <scope>NUCLEOTIDE SEQUENCE</scope>
    <source>
        <strain evidence="4">DSM 19957</strain>
    </source>
</reference>
<dbReference type="InterPro" id="IPR055140">
    <property type="entry name" value="Thiolase_C_2"/>
</dbReference>